<dbReference type="SMART" id="SM00062">
    <property type="entry name" value="PBPb"/>
    <property type="match status" value="1"/>
</dbReference>
<keyword evidence="5" id="KW-1185">Reference proteome</keyword>
<dbReference type="Proteomes" id="UP000544090">
    <property type="component" value="Unassembled WGS sequence"/>
</dbReference>
<proteinExistence type="predicted"/>
<reference evidence="4 5" key="1">
    <citation type="submission" date="2020-04" db="EMBL/GenBank/DDBJ databases">
        <title>Arthrobacter sp. nov.</title>
        <authorList>
            <person name="Liu S."/>
        </authorList>
    </citation>
    <scope>NUCLEOTIDE SEQUENCE [LARGE SCALE GENOMIC DNA]</scope>
    <source>
        <strain evidence="4 5">E918</strain>
    </source>
</reference>
<evidence type="ECO:0000256" key="1">
    <source>
        <dbReference type="ARBA" id="ARBA00022729"/>
    </source>
</evidence>
<dbReference type="SUPFAM" id="SSF53850">
    <property type="entry name" value="Periplasmic binding protein-like II"/>
    <property type="match status" value="1"/>
</dbReference>
<evidence type="ECO:0000313" key="4">
    <source>
        <dbReference type="EMBL" id="NKX56693.1"/>
    </source>
</evidence>
<dbReference type="EMBL" id="JAAZSQ010000031">
    <property type="protein sequence ID" value="NKX56693.1"/>
    <property type="molecule type" value="Genomic_DNA"/>
</dbReference>
<evidence type="ECO:0000259" key="3">
    <source>
        <dbReference type="SMART" id="SM00062"/>
    </source>
</evidence>
<feature type="chain" id="PRO_5038561174" evidence="2">
    <location>
        <begin position="33"/>
        <end position="281"/>
    </location>
</feature>
<dbReference type="CDD" id="cd13530">
    <property type="entry name" value="PBP2_peptides_like"/>
    <property type="match status" value="1"/>
</dbReference>
<gene>
    <name evidence="4" type="ORF">HGG74_19650</name>
</gene>
<feature type="signal peptide" evidence="2">
    <location>
        <begin position="1"/>
        <end position="32"/>
    </location>
</feature>
<organism evidence="4 5">
    <name type="scientific">Arthrobacter mobilis</name>
    <dbReference type="NCBI Taxonomy" id="2724944"/>
    <lineage>
        <taxon>Bacteria</taxon>
        <taxon>Bacillati</taxon>
        <taxon>Actinomycetota</taxon>
        <taxon>Actinomycetes</taxon>
        <taxon>Micrococcales</taxon>
        <taxon>Micrococcaceae</taxon>
        <taxon>Arthrobacter</taxon>
    </lineage>
</organism>
<dbReference type="Gene3D" id="3.40.190.10">
    <property type="entry name" value="Periplasmic binding protein-like II"/>
    <property type="match status" value="2"/>
</dbReference>
<dbReference type="AlphaFoldDB" id="A0A7X6K7N4"/>
<evidence type="ECO:0000256" key="2">
    <source>
        <dbReference type="SAM" id="SignalP"/>
    </source>
</evidence>
<name>A0A7X6K7N4_9MICC</name>
<dbReference type="RefSeq" id="WP_168489117.1">
    <property type="nucleotide sequence ID" value="NZ_JAAZSQ010000031.1"/>
</dbReference>
<accession>A0A7X6K7N4</accession>
<evidence type="ECO:0000313" key="5">
    <source>
        <dbReference type="Proteomes" id="UP000544090"/>
    </source>
</evidence>
<comment type="caution">
    <text evidence="4">The sequence shown here is derived from an EMBL/GenBank/DDBJ whole genome shotgun (WGS) entry which is preliminary data.</text>
</comment>
<dbReference type="PROSITE" id="PS51257">
    <property type="entry name" value="PROKAR_LIPOPROTEIN"/>
    <property type="match status" value="1"/>
</dbReference>
<dbReference type="PANTHER" id="PTHR35936">
    <property type="entry name" value="MEMBRANE-BOUND LYTIC MUREIN TRANSGLYCOSYLASE F"/>
    <property type="match status" value="1"/>
</dbReference>
<feature type="domain" description="Solute-binding protein family 3/N-terminal" evidence="3">
    <location>
        <begin position="50"/>
        <end position="270"/>
    </location>
</feature>
<keyword evidence="1 2" id="KW-0732">Signal</keyword>
<dbReference type="Pfam" id="PF00497">
    <property type="entry name" value="SBP_bac_3"/>
    <property type="match status" value="1"/>
</dbReference>
<sequence length="281" mass="29405">MRKIMTTTAGAACLVLGLSLTGCGSSSGTSTAAADCTPAHAGLETVNAGKLTVGTPVTPPYVLKSGGEISGVDAEIIKEIAALECLEVDWQEVTFAAGLQSLQSDRVDTSMGGIYRTAERAELLELGATAYRDGVALLSKEGYKSLEDLSGKKVGVIQGYLWNKDLQAALGNDAVKQYQTSDALFSDLKAGRINVAVFTTAEAAYRLSQAPSDGFVSETFEPTEKVKATLEPGQVVLPHPKGADAITKAFDEDIQTLISNGRIGEILSEQKMDPALAGDAK</sequence>
<protein>
    <submittedName>
        <fullName evidence="4">Amino acid ABC transporter substrate-binding protein</fullName>
    </submittedName>
</protein>
<dbReference type="InterPro" id="IPR001638">
    <property type="entry name" value="Solute-binding_3/MltF_N"/>
</dbReference>
<dbReference type="PANTHER" id="PTHR35936:SF17">
    <property type="entry name" value="ARGININE-BINDING EXTRACELLULAR PROTEIN ARTP"/>
    <property type="match status" value="1"/>
</dbReference>